<evidence type="ECO:0000259" key="2">
    <source>
        <dbReference type="PROSITE" id="PS50263"/>
    </source>
</evidence>
<evidence type="ECO:0000313" key="3">
    <source>
        <dbReference type="EMBL" id="MCG2589406.1"/>
    </source>
</evidence>
<keyword evidence="4" id="KW-1185">Reference proteome</keyword>
<reference evidence="3" key="2">
    <citation type="submission" date="2024-05" db="EMBL/GenBank/DDBJ databases">
        <title>Rhodohalobacter halophilus gen. nov., sp. nov., a moderately halophilic member of the family Balneolaceae.</title>
        <authorList>
            <person name="Xia J."/>
        </authorList>
    </citation>
    <scope>NUCLEOTIDE SEQUENCE</scope>
    <source>
        <strain evidence="3">WB101</strain>
    </source>
</reference>
<dbReference type="InterPro" id="IPR003010">
    <property type="entry name" value="C-N_Hydrolase"/>
</dbReference>
<dbReference type="GO" id="GO:0016787">
    <property type="term" value="F:hydrolase activity"/>
    <property type="evidence" value="ECO:0007669"/>
    <property type="project" value="UniProtKB-KW"/>
</dbReference>
<comment type="caution">
    <text evidence="3">The sequence shown here is derived from an EMBL/GenBank/DDBJ whole genome shotgun (WGS) entry which is preliminary data.</text>
</comment>
<reference evidence="3" key="1">
    <citation type="submission" date="2022-01" db="EMBL/GenBank/DDBJ databases">
        <authorList>
            <person name="Wang Y."/>
        </authorList>
    </citation>
    <scope>NUCLEOTIDE SEQUENCE</scope>
    <source>
        <strain evidence="3">WB101</strain>
    </source>
</reference>
<dbReference type="CDD" id="cd07197">
    <property type="entry name" value="nitrilase"/>
    <property type="match status" value="1"/>
</dbReference>
<dbReference type="RefSeq" id="WP_237854767.1">
    <property type="nucleotide sequence ID" value="NZ_JAKLWS010000015.1"/>
</dbReference>
<dbReference type="EMBL" id="JAKLWS010000015">
    <property type="protein sequence ID" value="MCG2589406.1"/>
    <property type="molecule type" value="Genomic_DNA"/>
</dbReference>
<evidence type="ECO:0000256" key="1">
    <source>
        <dbReference type="ARBA" id="ARBA00022801"/>
    </source>
</evidence>
<dbReference type="InterPro" id="IPR036526">
    <property type="entry name" value="C-N_Hydrolase_sf"/>
</dbReference>
<dbReference type="Pfam" id="PF00795">
    <property type="entry name" value="CN_hydrolase"/>
    <property type="match status" value="1"/>
</dbReference>
<gene>
    <name evidence="3" type="ORF">L6773_12575</name>
</gene>
<keyword evidence="1 3" id="KW-0378">Hydrolase</keyword>
<proteinExistence type="predicted"/>
<dbReference type="PROSITE" id="PS50263">
    <property type="entry name" value="CN_HYDROLASE"/>
    <property type="match status" value="1"/>
</dbReference>
<name>A0ABS9KEW7_9BACT</name>
<feature type="domain" description="CN hydrolase" evidence="2">
    <location>
        <begin position="1"/>
        <end position="236"/>
    </location>
</feature>
<protein>
    <submittedName>
        <fullName evidence="3">Carbon-nitrogen hydrolase family protein</fullName>
    </submittedName>
</protein>
<dbReference type="PANTHER" id="PTHR43674">
    <property type="entry name" value="NITRILASE C965.09-RELATED"/>
    <property type="match status" value="1"/>
</dbReference>
<dbReference type="Proteomes" id="UP001165366">
    <property type="component" value="Unassembled WGS sequence"/>
</dbReference>
<dbReference type="Gene3D" id="3.60.110.10">
    <property type="entry name" value="Carbon-nitrogen hydrolase"/>
    <property type="match status" value="1"/>
</dbReference>
<sequence length="241" mass="26386">MKICVAQIKSIPGDIQQNSAMHIKYVDLAVSFGAHAIFFPELSLTGYEPTSAIDLAINLGDKRLNIFQKISDSSNIIIGIGAPTMHTDGTCISMVIIQPNQSRRLYSKQFLHEDEKQYFVSGKKSPILKIGDHKIAIAICYEISAPAHCKNAYEKGANIYLASTAKYSSGIDKTLDKLSQIADKYSMTVLLSNCIGRTDGNEFAGKSSVWNDRGTLLAQLGNSQEGMLILDTETQMTSEIL</sequence>
<evidence type="ECO:0000313" key="4">
    <source>
        <dbReference type="Proteomes" id="UP001165366"/>
    </source>
</evidence>
<dbReference type="SUPFAM" id="SSF56317">
    <property type="entry name" value="Carbon-nitrogen hydrolase"/>
    <property type="match status" value="1"/>
</dbReference>
<accession>A0ABS9KEW7</accession>
<dbReference type="InterPro" id="IPR050345">
    <property type="entry name" value="Aliph_Amidase/BUP"/>
</dbReference>
<dbReference type="PANTHER" id="PTHR43674:SF2">
    <property type="entry name" value="BETA-UREIDOPROPIONASE"/>
    <property type="match status" value="1"/>
</dbReference>
<organism evidence="3 4">
    <name type="scientific">Rhodohalobacter sulfatireducens</name>
    <dbReference type="NCBI Taxonomy" id="2911366"/>
    <lineage>
        <taxon>Bacteria</taxon>
        <taxon>Pseudomonadati</taxon>
        <taxon>Balneolota</taxon>
        <taxon>Balneolia</taxon>
        <taxon>Balneolales</taxon>
        <taxon>Balneolaceae</taxon>
        <taxon>Rhodohalobacter</taxon>
    </lineage>
</organism>